<comment type="similarity">
    <text evidence="1">Belongs to the ABC transporter superfamily.</text>
</comment>
<dbReference type="PROSITE" id="PS50893">
    <property type="entry name" value="ABC_TRANSPORTER_2"/>
    <property type="match status" value="1"/>
</dbReference>
<comment type="caution">
    <text evidence="6">The sequence shown here is derived from an EMBL/GenBank/DDBJ whole genome shotgun (WGS) entry which is preliminary data.</text>
</comment>
<dbReference type="GO" id="GO:0005524">
    <property type="term" value="F:ATP binding"/>
    <property type="evidence" value="ECO:0007669"/>
    <property type="project" value="UniProtKB-KW"/>
</dbReference>
<evidence type="ECO:0000256" key="3">
    <source>
        <dbReference type="ARBA" id="ARBA00022741"/>
    </source>
</evidence>
<evidence type="ECO:0000313" key="6">
    <source>
        <dbReference type="EMBL" id="KGF03064.1"/>
    </source>
</evidence>
<dbReference type="PANTHER" id="PTHR42798">
    <property type="entry name" value="LIPOPROTEIN-RELEASING SYSTEM ATP-BINDING PROTEIN LOLD"/>
    <property type="match status" value="1"/>
</dbReference>
<keyword evidence="2" id="KW-0813">Transport</keyword>
<dbReference type="GO" id="GO:0098796">
    <property type="term" value="C:membrane protein complex"/>
    <property type="evidence" value="ECO:0007669"/>
    <property type="project" value="UniProtKB-ARBA"/>
</dbReference>
<dbReference type="EMBL" id="JRMW01000043">
    <property type="protein sequence ID" value="KGF03064.1"/>
    <property type="molecule type" value="Genomic_DNA"/>
</dbReference>
<dbReference type="InterPro" id="IPR017871">
    <property type="entry name" value="ABC_transporter-like_CS"/>
</dbReference>
<dbReference type="PANTHER" id="PTHR42798:SF2">
    <property type="entry name" value="ABC TRANSPORTER ATP-BINDING PROTEIN MG467-RELATED"/>
    <property type="match status" value="1"/>
</dbReference>
<sequence length="233" mass="25706">MSYIELNEVSKKYKSGQSEILANDRISFNLEKGRLLIIVGASGAGKTTLLNIIGGMEQASSGDILIDGKNLSKLNENELTKYRRDDVGFVFQHYNLIPNLTALENVELASEISSESLKADEILDQVGLSKREGNFPSQLSGGEQQRVAIARALAKNPKLLLCDEPTGALDYKTGKNILKLLQDASRKFNSTVIIITHNSLIKPMADEVIELKDGRILNAYTNENPVSVEELEW</sequence>
<feature type="domain" description="ABC transporter" evidence="5">
    <location>
        <begin position="4"/>
        <end position="231"/>
    </location>
</feature>
<dbReference type="GO" id="GO:0022857">
    <property type="term" value="F:transmembrane transporter activity"/>
    <property type="evidence" value="ECO:0007669"/>
    <property type="project" value="UniProtKB-ARBA"/>
</dbReference>
<evidence type="ECO:0000256" key="4">
    <source>
        <dbReference type="ARBA" id="ARBA00022840"/>
    </source>
</evidence>
<organism evidence="6 7">
    <name type="scientific">Anaerococcus lactolyticus S7-1-13</name>
    <dbReference type="NCBI Taxonomy" id="1284686"/>
    <lineage>
        <taxon>Bacteria</taxon>
        <taxon>Bacillati</taxon>
        <taxon>Bacillota</taxon>
        <taxon>Tissierellia</taxon>
        <taxon>Tissierellales</taxon>
        <taxon>Peptoniphilaceae</taxon>
        <taxon>Anaerococcus</taxon>
    </lineage>
</organism>
<dbReference type="InterPro" id="IPR027417">
    <property type="entry name" value="P-loop_NTPase"/>
</dbReference>
<dbReference type="InterPro" id="IPR017911">
    <property type="entry name" value="MacB-like_ATP-bd"/>
</dbReference>
<dbReference type="AlphaFoldDB" id="A0A095Z3I3"/>
<dbReference type="Gene3D" id="3.40.50.300">
    <property type="entry name" value="P-loop containing nucleotide triphosphate hydrolases"/>
    <property type="match status" value="1"/>
</dbReference>
<proteinExistence type="inferred from homology"/>
<dbReference type="PROSITE" id="PS00211">
    <property type="entry name" value="ABC_TRANSPORTER_1"/>
    <property type="match status" value="1"/>
</dbReference>
<dbReference type="GO" id="GO:0016887">
    <property type="term" value="F:ATP hydrolysis activity"/>
    <property type="evidence" value="ECO:0007669"/>
    <property type="project" value="InterPro"/>
</dbReference>
<evidence type="ECO:0000313" key="7">
    <source>
        <dbReference type="Proteomes" id="UP000029579"/>
    </source>
</evidence>
<name>A0A095Z3I3_9FIRM</name>
<gene>
    <name evidence="6" type="ORF">HMPREF1630_08725</name>
</gene>
<keyword evidence="4 6" id="KW-0067">ATP-binding</keyword>
<evidence type="ECO:0000259" key="5">
    <source>
        <dbReference type="PROSITE" id="PS50893"/>
    </source>
</evidence>
<evidence type="ECO:0000256" key="1">
    <source>
        <dbReference type="ARBA" id="ARBA00005417"/>
    </source>
</evidence>
<dbReference type="eggNOG" id="COG1136">
    <property type="taxonomic scope" value="Bacteria"/>
</dbReference>
<keyword evidence="3" id="KW-0547">Nucleotide-binding</keyword>
<protein>
    <submittedName>
        <fullName evidence="6">Macrolide ABC transporter ATP-binding protein</fullName>
    </submittedName>
</protein>
<dbReference type="Pfam" id="PF00005">
    <property type="entry name" value="ABC_tran"/>
    <property type="match status" value="1"/>
</dbReference>
<dbReference type="Proteomes" id="UP000029579">
    <property type="component" value="Unassembled WGS sequence"/>
</dbReference>
<accession>A0A095Z3I3</accession>
<dbReference type="InterPro" id="IPR003593">
    <property type="entry name" value="AAA+_ATPase"/>
</dbReference>
<dbReference type="SUPFAM" id="SSF52540">
    <property type="entry name" value="P-loop containing nucleoside triphosphate hydrolases"/>
    <property type="match status" value="1"/>
</dbReference>
<dbReference type="SMART" id="SM00382">
    <property type="entry name" value="AAA"/>
    <property type="match status" value="1"/>
</dbReference>
<dbReference type="InterPro" id="IPR003439">
    <property type="entry name" value="ABC_transporter-like_ATP-bd"/>
</dbReference>
<dbReference type="CDD" id="cd03255">
    <property type="entry name" value="ABC_MJ0796_LolCDE_FtsE"/>
    <property type="match status" value="1"/>
</dbReference>
<reference evidence="6 7" key="1">
    <citation type="submission" date="2014-07" db="EMBL/GenBank/DDBJ databases">
        <authorList>
            <person name="McCorrison J."/>
            <person name="Sanka R."/>
            <person name="Torralba M."/>
            <person name="Gillis M."/>
            <person name="Haft D.H."/>
            <person name="Methe B."/>
            <person name="Sutton G."/>
            <person name="Nelson K.E."/>
        </authorList>
    </citation>
    <scope>NUCLEOTIDE SEQUENCE [LARGE SCALE GENOMIC DNA]</scope>
    <source>
        <strain evidence="6 7">S7-1-13</strain>
    </source>
</reference>
<evidence type="ECO:0000256" key="2">
    <source>
        <dbReference type="ARBA" id="ARBA00022448"/>
    </source>
</evidence>
<dbReference type="RefSeq" id="WP_037328746.1">
    <property type="nucleotide sequence ID" value="NZ_JRMW01000043.1"/>
</dbReference>
<dbReference type="FunFam" id="3.40.50.300:FF:000032">
    <property type="entry name" value="Export ABC transporter ATP-binding protein"/>
    <property type="match status" value="1"/>
</dbReference>
<dbReference type="OrthoDB" id="9802264at2"/>